<keyword evidence="3" id="KW-1185">Reference proteome</keyword>
<evidence type="ECO:0000259" key="2">
    <source>
        <dbReference type="Pfam" id="PF00078"/>
    </source>
</evidence>
<name>A0A7I4XVM8_HAECO</name>
<evidence type="ECO:0000313" key="4">
    <source>
        <dbReference type="WBParaSite" id="HCON_00018230-00001"/>
    </source>
</evidence>
<protein>
    <submittedName>
        <fullName evidence="4">Reverse transcriptase domain-containing protein</fullName>
    </submittedName>
</protein>
<feature type="domain" description="Reverse transcriptase" evidence="2">
    <location>
        <begin position="72"/>
        <end position="189"/>
    </location>
</feature>
<sequence>MQRSDKGRSKIEKGSSYGRSRGRKEHSQSLTELHQLQDEDDFRALARLFSRYLSECKVPMSWKTSKTVLLHKKGDPDDVGNYCPICLLSEIYKLFICVILNRIGRILNKGQPYKQARFRRGFSTIDHTRTLTRLIEVPREYEMPLCFAFIDLKEAFDTVETEAVIEALGNQGVITQYIRMLCELYDNFTARISSFYKEELEERCPTGRYHFAQTFQYRSREYHALFGMGRLGRWPPTRWSNFFAKALNKKNAGPRVPDARTIHWTILARDRDEWRRYRRPFEEIDD</sequence>
<proteinExistence type="predicted"/>
<accession>A0A7I4XVM8</accession>
<reference evidence="4" key="1">
    <citation type="submission" date="2020-12" db="UniProtKB">
        <authorList>
            <consortium name="WormBaseParasite"/>
        </authorList>
    </citation>
    <scope>IDENTIFICATION</scope>
    <source>
        <strain evidence="4">MHco3</strain>
    </source>
</reference>
<evidence type="ECO:0000313" key="3">
    <source>
        <dbReference type="Proteomes" id="UP000025227"/>
    </source>
</evidence>
<dbReference type="Pfam" id="PF00078">
    <property type="entry name" value="RVT_1"/>
    <property type="match status" value="1"/>
</dbReference>
<dbReference type="InterPro" id="IPR000477">
    <property type="entry name" value="RT_dom"/>
</dbReference>
<feature type="region of interest" description="Disordered" evidence="1">
    <location>
        <begin position="1"/>
        <end position="30"/>
    </location>
</feature>
<dbReference type="AlphaFoldDB" id="A0A7I4XVM8"/>
<evidence type="ECO:0000256" key="1">
    <source>
        <dbReference type="SAM" id="MobiDB-lite"/>
    </source>
</evidence>
<feature type="compositionally biased region" description="Basic and acidic residues" evidence="1">
    <location>
        <begin position="1"/>
        <end position="13"/>
    </location>
</feature>
<dbReference type="Proteomes" id="UP000025227">
    <property type="component" value="Unplaced"/>
</dbReference>
<dbReference type="PANTHER" id="PTHR19446">
    <property type="entry name" value="REVERSE TRANSCRIPTASES"/>
    <property type="match status" value="1"/>
</dbReference>
<dbReference type="WBParaSite" id="HCON_00018230-00001">
    <property type="protein sequence ID" value="HCON_00018230-00001"/>
    <property type="gene ID" value="HCON_00018230"/>
</dbReference>
<organism evidence="3 4">
    <name type="scientific">Haemonchus contortus</name>
    <name type="common">Barber pole worm</name>
    <dbReference type="NCBI Taxonomy" id="6289"/>
    <lineage>
        <taxon>Eukaryota</taxon>
        <taxon>Metazoa</taxon>
        <taxon>Ecdysozoa</taxon>
        <taxon>Nematoda</taxon>
        <taxon>Chromadorea</taxon>
        <taxon>Rhabditida</taxon>
        <taxon>Rhabditina</taxon>
        <taxon>Rhabditomorpha</taxon>
        <taxon>Strongyloidea</taxon>
        <taxon>Trichostrongylidae</taxon>
        <taxon>Haemonchus</taxon>
    </lineage>
</organism>
<dbReference type="OrthoDB" id="410104at2759"/>